<evidence type="ECO:0000313" key="2">
    <source>
        <dbReference type="EMBL" id="ESO96659.1"/>
    </source>
</evidence>
<proteinExistence type="predicted"/>
<name>V4C4Z2_LOTGI</name>
<feature type="compositionally biased region" description="Polar residues" evidence="1">
    <location>
        <begin position="333"/>
        <end position="361"/>
    </location>
</feature>
<feature type="compositionally biased region" description="Low complexity" evidence="1">
    <location>
        <begin position="24"/>
        <end position="33"/>
    </location>
</feature>
<feature type="compositionally biased region" description="Low complexity" evidence="1">
    <location>
        <begin position="313"/>
        <end position="322"/>
    </location>
</feature>
<feature type="compositionally biased region" description="Polar residues" evidence="1">
    <location>
        <begin position="256"/>
        <end position="285"/>
    </location>
</feature>
<dbReference type="OrthoDB" id="6517071at2759"/>
<dbReference type="CTD" id="20242882"/>
<feature type="region of interest" description="Disordered" evidence="1">
    <location>
        <begin position="543"/>
        <end position="585"/>
    </location>
</feature>
<feature type="compositionally biased region" description="Basic and acidic residues" evidence="1">
    <location>
        <begin position="598"/>
        <end position="607"/>
    </location>
</feature>
<accession>V4C4Z2</accession>
<reference evidence="2 3" key="1">
    <citation type="journal article" date="2013" name="Nature">
        <title>Insights into bilaterian evolution from three spiralian genomes.</title>
        <authorList>
            <person name="Simakov O."/>
            <person name="Marletaz F."/>
            <person name="Cho S.J."/>
            <person name="Edsinger-Gonzales E."/>
            <person name="Havlak P."/>
            <person name="Hellsten U."/>
            <person name="Kuo D.H."/>
            <person name="Larsson T."/>
            <person name="Lv J."/>
            <person name="Arendt D."/>
            <person name="Savage R."/>
            <person name="Osoegawa K."/>
            <person name="de Jong P."/>
            <person name="Grimwood J."/>
            <person name="Chapman J.A."/>
            <person name="Shapiro H."/>
            <person name="Aerts A."/>
            <person name="Otillar R.P."/>
            <person name="Terry A.Y."/>
            <person name="Boore J.L."/>
            <person name="Grigoriev I.V."/>
            <person name="Lindberg D.R."/>
            <person name="Seaver E.C."/>
            <person name="Weisblat D.A."/>
            <person name="Putnam N.H."/>
            <person name="Rokhsar D.S."/>
        </authorList>
    </citation>
    <scope>NUCLEOTIDE SEQUENCE [LARGE SCALE GENOMIC DNA]</scope>
</reference>
<feature type="compositionally biased region" description="Polar residues" evidence="1">
    <location>
        <begin position="441"/>
        <end position="450"/>
    </location>
</feature>
<feature type="compositionally biased region" description="Polar residues" evidence="1">
    <location>
        <begin position="567"/>
        <end position="576"/>
    </location>
</feature>
<feature type="region of interest" description="Disordered" evidence="1">
    <location>
        <begin position="1"/>
        <end position="64"/>
    </location>
</feature>
<dbReference type="Proteomes" id="UP000030746">
    <property type="component" value="Unassembled WGS sequence"/>
</dbReference>
<protein>
    <submittedName>
        <fullName evidence="2">Uncharacterized protein</fullName>
    </submittedName>
</protein>
<sequence length="708" mass="77879">MASVSPWNSKIPGNRRLSDDKDSVVMSSSWSRSVGEKSSDGLSVNSNINIDSSNSQDFNNSNKNIVNHRNFNGNSETDAVDKHNLVSITENPFFKSYGKIRAPHTRNEYRAERERNHTDSSPLSPKVFSDNISTSNSLQQEDEEEVEYHPGSGFVTKLLGKFKMKYEKEERAYSQPVPIKRSSSLENILDNQPVASSVKLMRSVKNDHVSSVIGQSNLNYRTKSVEHINSTNKPVPGKRAPDVKLARKDIVIIESSKSGKVSPTPTQPTNHIRSGSVSPTISTTTLRDETPEVDELPKPNTVTNTRHLFESTPRSGSKSRAAPAPPRPSSSAGTRISTVAPTKNISAPITTSAHSNKPNHSQKPKDVVSTKSTTDAPLPRSTLPPVTNRNKKPSPVVTVAPYKPKSDENYSTTTSATIPLPQKPLTTPRNGDMSTDKKPLQPTTNQNFISTPRDIKDEKVHQETKSEKIIEKPDIKSEVKTQKDSVKISEEIILKKSEDKIVTKNQIKNTNISEMKVIEDKVDKSDSQSEPVKGIPTIIAQRMKKETSPDSVVTNGSQVSSQSSKSELYNSGSNDISSKKRQAPAIPKSGVITMETKKEVPEKEEISPRQNLHHAQKKSQDIGGPAMVFDSSMVAKKKRKPNYSTTTNNVGVPKLDLTGINDNVGRHGYQEGYKPTEIKPCKIIFIGALVDLGRSLLKKDGQSSTKTL</sequence>
<dbReference type="OMA" id="THEYQSE"/>
<dbReference type="RefSeq" id="XP_009052659.1">
    <property type="nucleotide sequence ID" value="XM_009054411.1"/>
</dbReference>
<dbReference type="EMBL" id="KB201422">
    <property type="protein sequence ID" value="ESO96659.1"/>
    <property type="molecule type" value="Genomic_DNA"/>
</dbReference>
<evidence type="ECO:0000313" key="3">
    <source>
        <dbReference type="Proteomes" id="UP000030746"/>
    </source>
</evidence>
<feature type="compositionally biased region" description="Low complexity" evidence="1">
    <location>
        <begin position="43"/>
        <end position="64"/>
    </location>
</feature>
<feature type="compositionally biased region" description="Low complexity" evidence="1">
    <location>
        <begin position="551"/>
        <end position="566"/>
    </location>
</feature>
<feature type="region of interest" description="Disordered" evidence="1">
    <location>
        <begin position="598"/>
        <end position="625"/>
    </location>
</feature>
<keyword evidence="3" id="KW-1185">Reference proteome</keyword>
<dbReference type="KEGG" id="lgi:LOTGIDRAFT_174762"/>
<feature type="compositionally biased region" description="Polar residues" evidence="1">
    <location>
        <begin position="424"/>
        <end position="433"/>
    </location>
</feature>
<feature type="region of interest" description="Disordered" evidence="1">
    <location>
        <begin position="256"/>
        <end position="450"/>
    </location>
</feature>
<feature type="compositionally biased region" description="Basic and acidic residues" evidence="1">
    <location>
        <begin position="105"/>
        <end position="118"/>
    </location>
</feature>
<dbReference type="GeneID" id="20242882"/>
<feature type="compositionally biased region" description="Polar residues" evidence="1">
    <location>
        <begin position="130"/>
        <end position="139"/>
    </location>
</feature>
<gene>
    <name evidence="2" type="ORF">LOTGIDRAFT_174762</name>
</gene>
<feature type="region of interest" description="Disordered" evidence="1">
    <location>
        <begin position="104"/>
        <end position="144"/>
    </location>
</feature>
<evidence type="ECO:0000256" key="1">
    <source>
        <dbReference type="SAM" id="MobiDB-lite"/>
    </source>
</evidence>
<dbReference type="HOGENOM" id="CLU_389951_0_0_1"/>
<organism evidence="2 3">
    <name type="scientific">Lottia gigantea</name>
    <name type="common">Giant owl limpet</name>
    <dbReference type="NCBI Taxonomy" id="225164"/>
    <lineage>
        <taxon>Eukaryota</taxon>
        <taxon>Metazoa</taxon>
        <taxon>Spiralia</taxon>
        <taxon>Lophotrochozoa</taxon>
        <taxon>Mollusca</taxon>
        <taxon>Gastropoda</taxon>
        <taxon>Patellogastropoda</taxon>
        <taxon>Lottioidea</taxon>
        <taxon>Lottiidae</taxon>
        <taxon>Lottia</taxon>
    </lineage>
</organism>
<dbReference type="AlphaFoldDB" id="V4C4Z2"/>